<dbReference type="Proteomes" id="UP000064912">
    <property type="component" value="Chromosome"/>
</dbReference>
<gene>
    <name evidence="1" type="ORF">NHU_03075</name>
</gene>
<sequence>MAPVATRQEARMTETGDEAAFRVAAIRLAPELSVDALLATVEATLRAEGARLAGFRQGRGADGGMAVEDLTGGGVFSISQQLGAGSQGCRLDPQGLAEAACAALAALETGPDLLILPRFGKAEVEGHGFRTVIERACERQVPVLVAVKPDCVAAWEAFTGGAADRLDPDRGALLEWCRAGLRARA</sequence>
<protein>
    <recommendedName>
        <fullName evidence="3">DUF2478 domain-containing protein</fullName>
    </recommendedName>
</protein>
<dbReference type="KEGG" id="rsu:NHU_03075"/>
<evidence type="ECO:0000313" key="2">
    <source>
        <dbReference type="Proteomes" id="UP000064912"/>
    </source>
</evidence>
<reference evidence="1 2" key="1">
    <citation type="submission" date="2015-02" db="EMBL/GenBank/DDBJ databases">
        <title>Genome sequene of Rhodovulum sulfidophilum DSM 2351.</title>
        <authorList>
            <person name="Nagao N."/>
        </authorList>
    </citation>
    <scope>NUCLEOTIDE SEQUENCE [LARGE SCALE GENOMIC DNA]</scope>
    <source>
        <strain evidence="1 2">DSM 2351</strain>
    </source>
</reference>
<proteinExistence type="predicted"/>
<organism evidence="1 2">
    <name type="scientific">Rhodovulum sulfidophilum</name>
    <name type="common">Rhodobacter sulfidophilus</name>
    <dbReference type="NCBI Taxonomy" id="35806"/>
    <lineage>
        <taxon>Bacteria</taxon>
        <taxon>Pseudomonadati</taxon>
        <taxon>Pseudomonadota</taxon>
        <taxon>Alphaproteobacteria</taxon>
        <taxon>Rhodobacterales</taxon>
        <taxon>Paracoccaceae</taxon>
        <taxon>Rhodovulum</taxon>
    </lineage>
</organism>
<dbReference type="Pfam" id="PF10649">
    <property type="entry name" value="DUF2478"/>
    <property type="match status" value="1"/>
</dbReference>
<dbReference type="AlphaFoldDB" id="A0A0D6B693"/>
<dbReference type="eggNOG" id="COG1618">
    <property type="taxonomic scope" value="Bacteria"/>
</dbReference>
<accession>A0A0D6B693</accession>
<dbReference type="PATRIC" id="fig|35806.4.peg.3158"/>
<dbReference type="InterPro" id="IPR018912">
    <property type="entry name" value="DUF2478"/>
</dbReference>
<evidence type="ECO:0008006" key="3">
    <source>
        <dbReference type="Google" id="ProtNLM"/>
    </source>
</evidence>
<evidence type="ECO:0000313" key="1">
    <source>
        <dbReference type="EMBL" id="BAQ70219.1"/>
    </source>
</evidence>
<name>A0A0D6B693_RHOSU</name>
<dbReference type="EMBL" id="AP014800">
    <property type="protein sequence ID" value="BAQ70219.1"/>
    <property type="molecule type" value="Genomic_DNA"/>
</dbReference>